<dbReference type="Proteomes" id="UP000196655">
    <property type="component" value="Unassembled WGS sequence"/>
</dbReference>
<evidence type="ECO:0000256" key="1">
    <source>
        <dbReference type="SAM" id="MobiDB-lite"/>
    </source>
</evidence>
<dbReference type="AlphaFoldDB" id="A0A211ZG91"/>
<dbReference type="Pfam" id="PF10691">
    <property type="entry name" value="DUF2497"/>
    <property type="match status" value="1"/>
</dbReference>
<evidence type="ECO:0000313" key="2">
    <source>
        <dbReference type="EMBL" id="OWJ64275.1"/>
    </source>
</evidence>
<accession>A0A211ZG91</accession>
<proteinExistence type="predicted"/>
<gene>
    <name evidence="2" type="ORF">BWR60_25595</name>
</gene>
<evidence type="ECO:0008006" key="4">
    <source>
        <dbReference type="Google" id="ProtNLM"/>
    </source>
</evidence>
<dbReference type="RefSeq" id="WP_088154285.1">
    <property type="nucleotide sequence ID" value="NZ_NHON01000063.1"/>
</dbReference>
<dbReference type="STRING" id="1122125.GCA_000423185_05266"/>
<dbReference type="InterPro" id="IPR019632">
    <property type="entry name" value="DUF2497"/>
</dbReference>
<reference evidence="3" key="1">
    <citation type="submission" date="2017-05" db="EMBL/GenBank/DDBJ databases">
        <authorList>
            <person name="Macchi M."/>
            <person name="Festa S."/>
            <person name="Coppotelli B.M."/>
            <person name="Morelli I.S."/>
        </authorList>
    </citation>
    <scope>NUCLEOTIDE SEQUENCE [LARGE SCALE GENOMIC DNA]</scope>
    <source>
        <strain evidence="3">I</strain>
    </source>
</reference>
<sequence>MSETRAQQEPSMEDILASIRRMITEDDPARGRAAAGEPARPQPAPSSVSVDDDVLELTEALDDPRPAASAPAAAVEDDSVVSPASASAALAALARLNAAAPPPAAAHKSQTVDDLVRELLRPMLKEWLDANLPRLVEQAVEREVSRIASGAVRR</sequence>
<organism evidence="2 3">
    <name type="scientific">Inquilinus limosus</name>
    <dbReference type="NCBI Taxonomy" id="171674"/>
    <lineage>
        <taxon>Bacteria</taxon>
        <taxon>Pseudomonadati</taxon>
        <taxon>Pseudomonadota</taxon>
        <taxon>Alphaproteobacteria</taxon>
        <taxon>Rhodospirillales</taxon>
        <taxon>Rhodospirillaceae</taxon>
        <taxon>Inquilinus</taxon>
    </lineage>
</organism>
<feature type="region of interest" description="Disordered" evidence="1">
    <location>
        <begin position="22"/>
        <end position="52"/>
    </location>
</feature>
<comment type="caution">
    <text evidence="2">The sequence shown here is derived from an EMBL/GenBank/DDBJ whole genome shotgun (WGS) entry which is preliminary data.</text>
</comment>
<dbReference type="EMBL" id="NHON01000063">
    <property type="protein sequence ID" value="OWJ64275.1"/>
    <property type="molecule type" value="Genomic_DNA"/>
</dbReference>
<dbReference type="OrthoDB" id="7189469at2"/>
<name>A0A211ZG91_9PROT</name>
<protein>
    <recommendedName>
        <fullName evidence="4">Pole-organizing protein PopZ</fullName>
    </recommendedName>
</protein>
<keyword evidence="3" id="KW-1185">Reference proteome</keyword>
<evidence type="ECO:0000313" key="3">
    <source>
        <dbReference type="Proteomes" id="UP000196655"/>
    </source>
</evidence>